<evidence type="ECO:0000256" key="6">
    <source>
        <dbReference type="ARBA" id="ARBA00022884"/>
    </source>
</evidence>
<dbReference type="InterPro" id="IPR020539">
    <property type="entry name" value="RNase_P_CS"/>
</dbReference>
<dbReference type="GO" id="GO:0001682">
    <property type="term" value="P:tRNA 5'-leader removal"/>
    <property type="evidence" value="ECO:0007669"/>
    <property type="project" value="UniProtKB-UniRule"/>
</dbReference>
<evidence type="ECO:0000256" key="4">
    <source>
        <dbReference type="ARBA" id="ARBA00022759"/>
    </source>
</evidence>
<dbReference type="InterPro" id="IPR020568">
    <property type="entry name" value="Ribosomal_Su5_D2-typ_SF"/>
</dbReference>
<dbReference type="EC" id="3.1.26.5" evidence="7 8"/>
<dbReference type="SUPFAM" id="SSF54211">
    <property type="entry name" value="Ribosomal protein S5 domain 2-like"/>
    <property type="match status" value="1"/>
</dbReference>
<feature type="region of interest" description="Disordered" evidence="9">
    <location>
        <begin position="1"/>
        <end position="20"/>
    </location>
</feature>
<dbReference type="InterPro" id="IPR000100">
    <property type="entry name" value="RNase_P"/>
</dbReference>
<comment type="similarity">
    <text evidence="7">Belongs to the RnpA family.</text>
</comment>
<keyword evidence="6 7" id="KW-0694">RNA-binding</keyword>
<name>A0A840XYN2_9PROT</name>
<dbReference type="GO" id="GO:0000049">
    <property type="term" value="F:tRNA binding"/>
    <property type="evidence" value="ECO:0007669"/>
    <property type="project" value="UniProtKB-UniRule"/>
</dbReference>
<dbReference type="GO" id="GO:0042781">
    <property type="term" value="F:3'-tRNA processing endoribonuclease activity"/>
    <property type="evidence" value="ECO:0007669"/>
    <property type="project" value="TreeGrafter"/>
</dbReference>
<dbReference type="NCBIfam" id="TIGR00188">
    <property type="entry name" value="rnpA"/>
    <property type="match status" value="1"/>
</dbReference>
<comment type="caution">
    <text evidence="10">The sequence shown here is derived from an EMBL/GenBank/DDBJ whole genome shotgun (WGS) entry which is preliminary data.</text>
</comment>
<keyword evidence="4 7" id="KW-0255">Endonuclease</keyword>
<gene>
    <name evidence="7" type="primary">rnpA</name>
    <name evidence="10" type="ORF">FHS88_001027</name>
</gene>
<protein>
    <recommendedName>
        <fullName evidence="7 8">Ribonuclease P protein component</fullName>
        <shortName evidence="7">RNase P protein</shortName>
        <shortName evidence="7">RNaseP protein</shortName>
        <ecNumber evidence="7 8">3.1.26.5</ecNumber>
    </recommendedName>
    <alternativeName>
        <fullName evidence="7">Protein C5</fullName>
    </alternativeName>
</protein>
<comment type="subunit">
    <text evidence="7">Consists of a catalytic RNA component (M1 or rnpB) and a protein subunit.</text>
</comment>
<dbReference type="GO" id="GO:0030677">
    <property type="term" value="C:ribonuclease P complex"/>
    <property type="evidence" value="ECO:0007669"/>
    <property type="project" value="TreeGrafter"/>
</dbReference>
<evidence type="ECO:0000313" key="11">
    <source>
        <dbReference type="Proteomes" id="UP000562254"/>
    </source>
</evidence>
<evidence type="ECO:0000256" key="2">
    <source>
        <dbReference type="ARBA" id="ARBA00022694"/>
    </source>
</evidence>
<evidence type="ECO:0000256" key="9">
    <source>
        <dbReference type="SAM" id="MobiDB-lite"/>
    </source>
</evidence>
<evidence type="ECO:0000256" key="3">
    <source>
        <dbReference type="ARBA" id="ARBA00022722"/>
    </source>
</evidence>
<evidence type="ECO:0000256" key="7">
    <source>
        <dbReference type="HAMAP-Rule" id="MF_00227"/>
    </source>
</evidence>
<dbReference type="RefSeq" id="WP_184481965.1">
    <property type="nucleotide sequence ID" value="NZ_JAAEDJ010000122.1"/>
</dbReference>
<reference evidence="10 11" key="1">
    <citation type="submission" date="2020-08" db="EMBL/GenBank/DDBJ databases">
        <title>Genomic Encyclopedia of Type Strains, Phase IV (KMG-IV): sequencing the most valuable type-strain genomes for metagenomic binning, comparative biology and taxonomic classification.</title>
        <authorList>
            <person name="Goeker M."/>
        </authorList>
    </citation>
    <scope>NUCLEOTIDE SEQUENCE [LARGE SCALE GENOMIC DNA]</scope>
    <source>
        <strain evidence="10 11">DSM 25895</strain>
    </source>
</reference>
<dbReference type="InterPro" id="IPR014721">
    <property type="entry name" value="Ribsml_uS5_D2-typ_fold_subgr"/>
</dbReference>
<proteinExistence type="inferred from homology"/>
<dbReference type="Proteomes" id="UP000562254">
    <property type="component" value="Unassembled WGS sequence"/>
</dbReference>
<dbReference type="HAMAP" id="MF_00227">
    <property type="entry name" value="RNase_P"/>
    <property type="match status" value="1"/>
</dbReference>
<dbReference type="GO" id="GO:0004526">
    <property type="term" value="F:ribonuclease P activity"/>
    <property type="evidence" value="ECO:0007669"/>
    <property type="project" value="UniProtKB-UniRule"/>
</dbReference>
<dbReference type="PANTHER" id="PTHR33992:SF1">
    <property type="entry name" value="RIBONUCLEASE P PROTEIN COMPONENT"/>
    <property type="match status" value="1"/>
</dbReference>
<dbReference type="AlphaFoldDB" id="A0A840XYN2"/>
<keyword evidence="2 7" id="KW-0819">tRNA processing</keyword>
<evidence type="ECO:0000313" key="10">
    <source>
        <dbReference type="EMBL" id="MBB5688911.1"/>
    </source>
</evidence>
<feature type="compositionally biased region" description="Low complexity" evidence="9">
    <location>
        <begin position="1"/>
        <end position="16"/>
    </location>
</feature>
<comment type="catalytic activity">
    <reaction evidence="7">
        <text>Endonucleolytic cleavage of RNA, removing 5'-extranucleotides from tRNA precursor.</text>
        <dbReference type="EC" id="3.1.26.5"/>
    </reaction>
</comment>
<keyword evidence="5 7" id="KW-0378">Hydrolase</keyword>
<keyword evidence="3 7" id="KW-0540">Nuclease</keyword>
<dbReference type="Pfam" id="PF00825">
    <property type="entry name" value="Ribonuclease_P"/>
    <property type="match status" value="1"/>
</dbReference>
<comment type="function">
    <text evidence="1 7">RNaseP catalyzes the removal of the 5'-leader sequence from pre-tRNA to produce the mature 5'-terminus. It can also cleave other RNA substrates such as 4.5S RNA. The protein component plays an auxiliary but essential role in vivo by binding to the 5'-leader sequence and broadening the substrate specificity of the ribozyme.</text>
</comment>
<accession>A0A840XYN2</accession>
<evidence type="ECO:0000256" key="8">
    <source>
        <dbReference type="NCBIfam" id="TIGR00188"/>
    </source>
</evidence>
<evidence type="ECO:0000256" key="5">
    <source>
        <dbReference type="ARBA" id="ARBA00022801"/>
    </source>
</evidence>
<dbReference type="PANTHER" id="PTHR33992">
    <property type="entry name" value="RIBONUCLEASE P PROTEIN COMPONENT"/>
    <property type="match status" value="1"/>
</dbReference>
<organism evidence="10 11">
    <name type="scientific">Neoroseomonas alkaliterrae</name>
    <dbReference type="NCBI Taxonomy" id="1452450"/>
    <lineage>
        <taxon>Bacteria</taxon>
        <taxon>Pseudomonadati</taxon>
        <taxon>Pseudomonadota</taxon>
        <taxon>Alphaproteobacteria</taxon>
        <taxon>Acetobacterales</taxon>
        <taxon>Acetobacteraceae</taxon>
        <taxon>Neoroseomonas</taxon>
    </lineage>
</organism>
<keyword evidence="11" id="KW-1185">Reference proteome</keyword>
<dbReference type="PROSITE" id="PS00648">
    <property type="entry name" value="RIBONUCLEASE_P"/>
    <property type="match status" value="1"/>
</dbReference>
<sequence>MPGSADPATPPAGAAPERLKKRRDFLRAAQRGKRAARPGLVLQAVPGEARHLRLGFTVTRKVGNAVTRNRARRRLKEAARLGLPGMGLAGWDLVLIGRDGTLTRPFALLVEDLRGALRQAGVLR</sequence>
<evidence type="ECO:0000256" key="1">
    <source>
        <dbReference type="ARBA" id="ARBA00002663"/>
    </source>
</evidence>
<dbReference type="Gene3D" id="3.30.230.10">
    <property type="match status" value="1"/>
</dbReference>
<dbReference type="EMBL" id="JACIJE010000002">
    <property type="protein sequence ID" value="MBB5688911.1"/>
    <property type="molecule type" value="Genomic_DNA"/>
</dbReference>